<dbReference type="AlphaFoldDB" id="A0A9D1PL90"/>
<dbReference type="Proteomes" id="UP000823937">
    <property type="component" value="Unassembled WGS sequence"/>
</dbReference>
<keyword evidence="4 8" id="KW-0812">Transmembrane</keyword>
<protein>
    <submittedName>
        <fullName evidence="9">Rod shape-determining protein MreD</fullName>
    </submittedName>
</protein>
<accession>A0A9D1PL90</accession>
<evidence type="ECO:0000313" key="9">
    <source>
        <dbReference type="EMBL" id="HIV74027.1"/>
    </source>
</evidence>
<evidence type="ECO:0000256" key="1">
    <source>
        <dbReference type="ARBA" id="ARBA00004651"/>
    </source>
</evidence>
<dbReference type="Pfam" id="PF04093">
    <property type="entry name" value="MreD"/>
    <property type="match status" value="1"/>
</dbReference>
<dbReference type="GO" id="GO:0005886">
    <property type="term" value="C:plasma membrane"/>
    <property type="evidence" value="ECO:0007669"/>
    <property type="project" value="UniProtKB-SubCell"/>
</dbReference>
<dbReference type="EMBL" id="DXHX01000041">
    <property type="protein sequence ID" value="HIV74027.1"/>
    <property type="molecule type" value="Genomic_DNA"/>
</dbReference>
<keyword evidence="3" id="KW-1003">Cell membrane</keyword>
<evidence type="ECO:0000256" key="2">
    <source>
        <dbReference type="ARBA" id="ARBA00007776"/>
    </source>
</evidence>
<evidence type="ECO:0000313" key="10">
    <source>
        <dbReference type="Proteomes" id="UP000823937"/>
    </source>
</evidence>
<comment type="caution">
    <text evidence="9">The sequence shown here is derived from an EMBL/GenBank/DDBJ whole genome shotgun (WGS) entry which is preliminary data.</text>
</comment>
<proteinExistence type="inferred from homology"/>
<name>A0A9D1PL90_9BACI</name>
<keyword evidence="5" id="KW-0133">Cell shape</keyword>
<reference evidence="9" key="1">
    <citation type="journal article" date="2021" name="PeerJ">
        <title>Extensive microbial diversity within the chicken gut microbiome revealed by metagenomics and culture.</title>
        <authorList>
            <person name="Gilroy R."/>
            <person name="Ravi A."/>
            <person name="Getino M."/>
            <person name="Pursley I."/>
            <person name="Horton D.L."/>
            <person name="Alikhan N.F."/>
            <person name="Baker D."/>
            <person name="Gharbi K."/>
            <person name="Hall N."/>
            <person name="Watson M."/>
            <person name="Adriaenssens E.M."/>
            <person name="Foster-Nyarko E."/>
            <person name="Jarju S."/>
            <person name="Secka A."/>
            <person name="Antonio M."/>
            <person name="Oren A."/>
            <person name="Chaudhuri R.R."/>
            <person name="La Ragione R."/>
            <person name="Hildebrand F."/>
            <person name="Pallen M.J."/>
        </authorList>
    </citation>
    <scope>NUCLEOTIDE SEQUENCE</scope>
    <source>
        <strain evidence="9">CHK169-2315</strain>
    </source>
</reference>
<feature type="transmembrane region" description="Helical" evidence="8">
    <location>
        <begin position="103"/>
        <end position="123"/>
    </location>
</feature>
<dbReference type="GO" id="GO:0008360">
    <property type="term" value="P:regulation of cell shape"/>
    <property type="evidence" value="ECO:0007669"/>
    <property type="project" value="UniProtKB-KW"/>
</dbReference>
<feature type="transmembrane region" description="Helical" evidence="8">
    <location>
        <begin position="34"/>
        <end position="51"/>
    </location>
</feature>
<reference evidence="9" key="2">
    <citation type="submission" date="2021-04" db="EMBL/GenBank/DDBJ databases">
        <authorList>
            <person name="Gilroy R."/>
        </authorList>
    </citation>
    <scope>NUCLEOTIDE SEQUENCE</scope>
    <source>
        <strain evidence="9">CHK169-2315</strain>
    </source>
</reference>
<comment type="similarity">
    <text evidence="2">Belongs to the MreD family.</text>
</comment>
<sequence length="177" mass="20584">MKRLVLVLILFGLLVIEGIAIDLLPLRLLETEILIVPHWLFMFLIVVAIFFDKSHTFYAVAYSIVFGILIDIVYADILGVYMFVYAVSVYIAQMLKRLFITNFLVSCIIAMVTISLVEIQIYIVYSFVGTIDLSFMFFMTHRLLPTVVANLLFFLLVYFIFSKRLVRWSDEELQRVS</sequence>
<feature type="transmembrane region" description="Helical" evidence="8">
    <location>
        <begin position="143"/>
        <end position="161"/>
    </location>
</feature>
<keyword evidence="6 8" id="KW-1133">Transmembrane helix</keyword>
<keyword evidence="7 8" id="KW-0472">Membrane</keyword>
<organism evidence="9 10">
    <name type="scientific">Candidatus Pseudogracilibacillus intestinigallinarum</name>
    <dbReference type="NCBI Taxonomy" id="2838742"/>
    <lineage>
        <taxon>Bacteria</taxon>
        <taxon>Bacillati</taxon>
        <taxon>Bacillota</taxon>
        <taxon>Bacilli</taxon>
        <taxon>Bacillales</taxon>
        <taxon>Bacillaceae</taxon>
        <taxon>Pseudogracilibacillus</taxon>
    </lineage>
</organism>
<evidence type="ECO:0000256" key="6">
    <source>
        <dbReference type="ARBA" id="ARBA00022989"/>
    </source>
</evidence>
<evidence type="ECO:0000256" key="5">
    <source>
        <dbReference type="ARBA" id="ARBA00022960"/>
    </source>
</evidence>
<evidence type="ECO:0000256" key="4">
    <source>
        <dbReference type="ARBA" id="ARBA00022692"/>
    </source>
</evidence>
<evidence type="ECO:0000256" key="8">
    <source>
        <dbReference type="SAM" id="Phobius"/>
    </source>
</evidence>
<comment type="subcellular location">
    <subcellularLocation>
        <location evidence="1">Cell membrane</location>
        <topology evidence="1">Multi-pass membrane protein</topology>
    </subcellularLocation>
</comment>
<gene>
    <name evidence="9" type="primary">mreD</name>
    <name evidence="9" type="ORF">H9895_02980</name>
</gene>
<dbReference type="NCBIfam" id="TIGR03426">
    <property type="entry name" value="shape_MreD"/>
    <property type="match status" value="1"/>
</dbReference>
<dbReference type="InterPro" id="IPR007227">
    <property type="entry name" value="Cell_shape_determining_MreD"/>
</dbReference>
<evidence type="ECO:0000256" key="7">
    <source>
        <dbReference type="ARBA" id="ARBA00023136"/>
    </source>
</evidence>
<evidence type="ECO:0000256" key="3">
    <source>
        <dbReference type="ARBA" id="ARBA00022475"/>
    </source>
</evidence>